<evidence type="ECO:0000313" key="1">
    <source>
        <dbReference type="EMBL" id="KAJ8110391.1"/>
    </source>
</evidence>
<proteinExistence type="predicted"/>
<protein>
    <submittedName>
        <fullName evidence="1">Uncharacterized protein</fullName>
    </submittedName>
</protein>
<evidence type="ECO:0000313" key="2">
    <source>
        <dbReference type="Proteomes" id="UP001153331"/>
    </source>
</evidence>
<sequence length="111" mass="12579">MSISIRFLGPMLEQIEETIALIDTMSDADWKVIDLGWKISTSFRFLCTRKAKEFKGVGDDIMTELSHEEITSIPRTWKIFPHITTDSVAILKQRLIAAGVPDAVKWIDEGL</sequence>
<reference evidence="1" key="1">
    <citation type="submission" date="2022-11" db="EMBL/GenBank/DDBJ databases">
        <title>Genome Sequence of Boeremia exigua.</title>
        <authorList>
            <person name="Buettner E."/>
        </authorList>
    </citation>
    <scope>NUCLEOTIDE SEQUENCE</scope>
    <source>
        <strain evidence="1">CU02</strain>
    </source>
</reference>
<dbReference type="Proteomes" id="UP001153331">
    <property type="component" value="Unassembled WGS sequence"/>
</dbReference>
<name>A0ACC2I4S9_9PLEO</name>
<organism evidence="1 2">
    <name type="scientific">Boeremia exigua</name>
    <dbReference type="NCBI Taxonomy" id="749465"/>
    <lineage>
        <taxon>Eukaryota</taxon>
        <taxon>Fungi</taxon>
        <taxon>Dikarya</taxon>
        <taxon>Ascomycota</taxon>
        <taxon>Pezizomycotina</taxon>
        <taxon>Dothideomycetes</taxon>
        <taxon>Pleosporomycetidae</taxon>
        <taxon>Pleosporales</taxon>
        <taxon>Pleosporineae</taxon>
        <taxon>Didymellaceae</taxon>
        <taxon>Boeremia</taxon>
    </lineage>
</organism>
<comment type="caution">
    <text evidence="1">The sequence shown here is derived from an EMBL/GenBank/DDBJ whole genome shotgun (WGS) entry which is preliminary data.</text>
</comment>
<keyword evidence="2" id="KW-1185">Reference proteome</keyword>
<gene>
    <name evidence="1" type="ORF">OPT61_g6755</name>
</gene>
<dbReference type="EMBL" id="JAPHNI010000504">
    <property type="protein sequence ID" value="KAJ8110391.1"/>
    <property type="molecule type" value="Genomic_DNA"/>
</dbReference>
<accession>A0ACC2I4S9</accession>